<dbReference type="InterPro" id="IPR036514">
    <property type="entry name" value="SGNH_hydro_sf"/>
</dbReference>
<feature type="region of interest" description="Disordered" evidence="1">
    <location>
        <begin position="1"/>
        <end position="23"/>
    </location>
</feature>
<feature type="domain" description="N-acetyltransferase" evidence="2">
    <location>
        <begin position="477"/>
        <end position="637"/>
    </location>
</feature>
<dbReference type="Gene3D" id="3.40.630.30">
    <property type="match status" value="1"/>
</dbReference>
<dbReference type="AlphaFoldDB" id="A0AAE3ZHF0"/>
<dbReference type="SUPFAM" id="SSF55729">
    <property type="entry name" value="Acyl-CoA N-acyltransferases (Nat)"/>
    <property type="match status" value="1"/>
</dbReference>
<dbReference type="InterPro" id="IPR010033">
    <property type="entry name" value="HAD_SF_ppase_IIIC"/>
</dbReference>
<dbReference type="InterPro" id="IPR023214">
    <property type="entry name" value="HAD_sf"/>
</dbReference>
<dbReference type="InterPro" id="IPR010037">
    <property type="entry name" value="FkbH_domain"/>
</dbReference>
<dbReference type="InterPro" id="IPR036412">
    <property type="entry name" value="HAD-like_sf"/>
</dbReference>
<keyword evidence="4" id="KW-1185">Reference proteome</keyword>
<dbReference type="Gene3D" id="3.40.50.1110">
    <property type="entry name" value="SGNH hydrolase"/>
    <property type="match status" value="1"/>
</dbReference>
<dbReference type="PROSITE" id="PS51186">
    <property type="entry name" value="GNAT"/>
    <property type="match status" value="1"/>
</dbReference>
<gene>
    <name evidence="3" type="ORF">JOF55_003849</name>
</gene>
<dbReference type="Gene3D" id="3.40.50.1000">
    <property type="entry name" value="HAD superfamily/HAD-like"/>
    <property type="match status" value="1"/>
</dbReference>
<dbReference type="InterPro" id="IPR016181">
    <property type="entry name" value="Acyl_CoA_acyltransferase"/>
</dbReference>
<organism evidence="3 4">
    <name type="scientific">Haloactinomyces albus</name>
    <dbReference type="NCBI Taxonomy" id="1352928"/>
    <lineage>
        <taxon>Bacteria</taxon>
        <taxon>Bacillati</taxon>
        <taxon>Actinomycetota</taxon>
        <taxon>Actinomycetes</taxon>
        <taxon>Actinopolysporales</taxon>
        <taxon>Actinopolysporaceae</taxon>
        <taxon>Haloactinomyces</taxon>
    </lineage>
</organism>
<accession>A0AAE3ZHF0</accession>
<dbReference type="Proteomes" id="UP001180845">
    <property type="component" value="Unassembled WGS sequence"/>
</dbReference>
<evidence type="ECO:0000313" key="3">
    <source>
        <dbReference type="EMBL" id="MDR7303668.1"/>
    </source>
</evidence>
<dbReference type="GO" id="GO:0016747">
    <property type="term" value="F:acyltransferase activity, transferring groups other than amino-acyl groups"/>
    <property type="evidence" value="ECO:0007669"/>
    <property type="project" value="InterPro"/>
</dbReference>
<protein>
    <submittedName>
        <fullName evidence="3">FkbH-like protein</fullName>
    </submittedName>
</protein>
<evidence type="ECO:0000313" key="4">
    <source>
        <dbReference type="Proteomes" id="UP001180845"/>
    </source>
</evidence>
<sequence length="645" mass="71884">MNETVFSSDASTTASGVVDSERSDPEERFMELYRAGRLAREFPSACALLNSLDDQGLTRAGRLLNRIDVDDVLHEHPSTPAVKVAITGHGTLNQLVPPLNAELARHGLLLRSALSDFDSYVFDLSDPDSALYRSAPDIVVCVLDPTIVFDELPVPWDATTAEHKLEEKVRLIEWLVERFVATTNATLVLNTVTLPRRFSAQLVDHRSRARLSAAWHRTNARLLELTERYSSALVIDLEPLLSEGLTAEDIRLNTYAKVPLSPALLARYAREVGHLARHSTGRTKKALALDMDNTLWGGILGDDGSEGIEVATSYRGEAFRAFQRVVKQLGSQGVLLTAVSKNDIEPVRRVLCENSDMALREDDFVRVTANWRPKPDNVRETAEALNIKPDSFVFVDDSSYECGLMRHALPEVTTVQIGTEPALHISRLLEDGWFDIRELTEEDRARPALYRGESERSDFLAEFESLADYLRELRVEVRIGTLRESDVNRVSQITLRTNQFNMTTVRMQPTEVREFAMSAGARVLTIHASDRFGDNGLVGALLVRQDDDTARIENFLLSCRVFSRGIEQACLGAVLRDAFSNGCKAVYGEYQPTAKNAGVADLYARYGFESVAGDDSGTTYRHDLHDIPAVPEHLHLIEDLQGSFQ</sequence>
<dbReference type="NCBIfam" id="TIGR01681">
    <property type="entry name" value="HAD-SF-IIIC"/>
    <property type="match status" value="1"/>
</dbReference>
<dbReference type="InterPro" id="IPR000182">
    <property type="entry name" value="GNAT_dom"/>
</dbReference>
<feature type="compositionally biased region" description="Polar residues" evidence="1">
    <location>
        <begin position="1"/>
        <end position="15"/>
    </location>
</feature>
<name>A0AAE3ZHF0_9ACTN</name>
<evidence type="ECO:0000256" key="1">
    <source>
        <dbReference type="SAM" id="MobiDB-lite"/>
    </source>
</evidence>
<dbReference type="EMBL" id="JAVDXW010000001">
    <property type="protein sequence ID" value="MDR7303668.1"/>
    <property type="molecule type" value="Genomic_DNA"/>
</dbReference>
<evidence type="ECO:0000259" key="2">
    <source>
        <dbReference type="PROSITE" id="PS51186"/>
    </source>
</evidence>
<reference evidence="3" key="1">
    <citation type="submission" date="2023-07" db="EMBL/GenBank/DDBJ databases">
        <title>Sequencing the genomes of 1000 actinobacteria strains.</title>
        <authorList>
            <person name="Klenk H.-P."/>
        </authorList>
    </citation>
    <scope>NUCLEOTIDE SEQUENCE</scope>
    <source>
        <strain evidence="3">DSM 45977</strain>
    </source>
</reference>
<comment type="caution">
    <text evidence="3">The sequence shown here is derived from an EMBL/GenBank/DDBJ whole genome shotgun (WGS) entry which is preliminary data.</text>
</comment>
<dbReference type="RefSeq" id="WP_310276133.1">
    <property type="nucleotide sequence ID" value="NZ_JAVDXW010000001.1"/>
</dbReference>
<dbReference type="NCBIfam" id="TIGR01686">
    <property type="entry name" value="FkbH"/>
    <property type="match status" value="1"/>
</dbReference>
<dbReference type="SUPFAM" id="SSF56784">
    <property type="entry name" value="HAD-like"/>
    <property type="match status" value="1"/>
</dbReference>
<proteinExistence type="predicted"/>